<dbReference type="InterPro" id="IPR024743">
    <property type="entry name" value="Dynein_HC_stalk"/>
</dbReference>
<dbReference type="Gene3D" id="6.10.140.1060">
    <property type="match status" value="1"/>
</dbReference>
<dbReference type="Gene3D" id="1.10.8.720">
    <property type="entry name" value="Region D6 of dynein motor"/>
    <property type="match status" value="1"/>
</dbReference>
<sequence length="4974" mass="561725">MNGTHNPAVGAKLRPLQLNGAQPHNALMARLYNTPQDSGVLKAVMKPPQKRQLPKLPGSPEMIPKPPSGPGSPTNVFRTTMLKKDYERRKVQKKARIHRLGSSDSQRTLSVSMLQRNPVKDNNMSEADSHSDIDFDDLGSVSSITSKLDQDLEKSGSVVSALDTQDNEINGEKTRTSKITGENIPQGHSPTELPTPTPPSPTLTNVSKASRVKSATYGTRKVDPDLVLTYKKKNIYDDTVPDDDRFIEHILSMRANLKWSTEIPRHGPGSREAIDALIDEAANPKEGLNTQQDDGQFVYALLRHRNNTRARYDPYDLEVVSAHVARAAPVYFTGSASTITKCIQLPGGGEDSTAVSTVQWLWERRLFYMIFNMKIFSQFRIWKGFRCWFANVRNQKNTSSRVILTKKLFAANEVLQGCMMHIRNMCEAASGSLSGVGAGDDAITLVNLNRQKTFSLPEFLNMQREQGHHALKQLNALRDKIVALVWESCATVAEMEGITHGIRADKKSKKIKFKQPDPESLAKKYKNLNSKHVDMPKLPDRKIRYDRPTYAQIAEWRKILERLSFFLKSVDYMMLELLRRLVVTASQNLLNHIMASFEAGNNLAEEDEEEFSDSDYTDSEVDPNSPFGKQSSRTKYSKYDSDSPTSKAKSKLRMQKKSYVIPQYNWSRVSTAQDGFTDIDRILDDIKQMEHIEVIPEAVICLELVLNVPAGEPPPTPGTPMQVDIADTSDEDEGDGHGVKKSVRFPNEPEMSESEDSEDGSSQSESDEESVTESQEKLNRFAYPVNSTTKSNSAHSAHNQNRTYITLEPGESNIKNSVRGIISGFENTVGQVTSMLREPKLAVFYSPPKYDLKLNFDEEEDEEKKLNMRPWPDTESLFGEDPAYQALVGEICTYTDAAVAQVVEYTERFNQYCQMVDRSRRVDVVNSMSKRPWSTEEFFHVLEKHTEMKSSMGMMETEKRVSMIFVQSSGFKDSCLPYPKQVVDAVHYKMPIIANQRNDNLLTIIKGASKKLDTYPESVEDFVEHLSFLSRMQSEMPALDKEFAIVTKLFTIAQEFHVALEPEEFALYQTLAPSFQHLKSTILFCDAKKDENIQKFSKDLDTLVYEIRHKIDDLRNRVRDPILLSDDTLATVALENIKYITDEVNDLSNKAKSYASYQDRFGSSLSAGKKMDEYTLLDRRDESLSAAAVQAELSEIERDLTLRRLLWESQEEWIMLVDEWTSTPFEKLNVDSLQKGVNRYIQTVYMLEKGLPHNEVVPKLKNRVFDFKQGMPVIVSLRNPSLRPRHWSKIEEVIGKEIQRGNKFTLGKLLEMAIFQHKDKIQDISTTASNEATLEIMLQKVIDLWQNTDFRLVAHQGRDTYIIAGADDLMAQLEESQVTIATIRGSRYVTPIKGNVEEWERKLTLFARTLDEWMTCQRNWLYLEQIFSTPDIQRQLPSEAKMFASVDKSLKDIMRKTEDRPNALKAATAAGVLEMLQAANANLEKIQKCLEDYLETKRLVFPRFYFLSNDDLLDILAQSKNPEAVQPHLGKCFGNIKMLDIRQIPRQPPTVKNMISEEGEVVAMPKNVRARGPVEQWLGSVETGMFDTVKRHLKLGLNDWLGLRHEEWVLKHPGQVVLTVAQIMFNKDVMACFAHPEPRIQLAHMRDMMVNTLNTLAGLVSTNLISYHRLSIEALLTIDVHNRDILNDMIESKVSKKDDFEWTKQLRYEWDEQTNNCNVMQSNASFTYGYEYLGCSPRLVITPLTDRCYLTLTGALHLHLGGSPAGPAGTGKTETVKDLAKAMGKQCVVFNCSEGLDFKTLGKFFSGLAQSGSWCCFDEFNRIDVEVLSVVAQQIHTIKAAKDLKHPRFVFEGRDIRLNMTCGFFITMNPSYAGRVELPDNLKSLFRPVAMMVPDYARISEIMLFSNGFIAAKSLSRKLVNLYQLASKQLSQQDHYDFGMRAIKSVLDMAGQGKRQAVLSMPLEKARDMSEEDESYILIHSLRNANMPKFLAEDVPLFEGIMQDLFPGIIPPQQDLGVLEKAISMAIRDLNLQHWANQIEKVKQLHQQLLVRHGVMLVGPTGGGKTMVRSILQKTLVLLPTISMDDPGAQTVGPDGKRQSIFVHNRNKKGHVDIFAINPKCVKLGELYGETDPNTFEWSDGLIANAVRKFSRELGGASVDDYRPATSGGHRPSTQGSGAASSLGGPSESVHSEEERPLSSVPPATPVGTTDDQESEIQVAEEVNDAIPTNWRWIVLDGPVDTLWVENLNTVLDDTKVLCLANGERIGLARGMRMLFEVDNLSQASPATISRCAMVYMDPIDLGWRPYVKTWVSRLPKEMPESGKRHLQALFDHSIDKGLAFVKNHQKYQLISAPEQSMVMMLCSIMSAFFDFLGKHGGFGNPDPEPDKRPGSAESGQTSNSRSSSRTHNSSKTPTSRQRKRSRKSTRREQKLKEEMEAAAEKAKLKAQGGKNYYLQKNPALLTHLLGKLFVFAFTWAFGGNFKHEDEYDEDTSIRQRTNKEPQMNITNDFDHLVHEMFDIEPPLGVRLPASSRTIYSFFVDMDSGNFIAWDNLVPTTQSLIDKGATITIGDAMGVSSGGPQKRSASADADIVATVDNVRYSFIMGLLALNKNPVLLTGDSGVGKSSIITSLLSKLCKENGTSLKQGTILGNVLNYMDKNKAIMENISSLAKFAQADDDDASNIDLLMGAAKTKHQTGIVSTMLQFSAQTAAIRLQLQLTLKLIKKGKDVLGAPKGKKVLIFLDDMNMPAPEQYGAQPPLELLRQFLDLGGFYDTTKLSWKEVLDVTPIAACGPPGGGRNVLSPRLLKHFCILSLPQPSTRSLQHIYQVQLGRYFADGDFMPDVKEALFSVVSASIAIYYRMCNAMRPTPAKSHYTFNIRDCSKVIQGMLQAHEEVIVGRETVAQLYCHEATRVFHDRLVSAEDRRIFYQFLSDVSHDYFKVKWTPEQMMEDRVIFGDFIDMAEAEEDRIYKPIGDMDKLATILEEYQIRKDMTGSQSSRVVYFRDAVDHITRAARVFRQPGGHMLLVGLDGTGKRTAVQLACTIADCELFKLTLSRGYNMQDFHDDLKSIYRLAGVKGLNTVFLLNDGDIVQEAFLEDINCILNSGDVPDLFDNEEMDGIAMELRPAATQAEVPDTRVAVHQFFIQRVRNNLHVVLTMSPAGSKFRQRCRMNPALISCCTIDWYDEWSEEAMLSVAKVYFENVEFQTSREHDVTQVKIDVAKVCVDIHNSIGETATRFWEEMRRRYYTTPSSYMELIKIYTNMLRDNRKELMDNRHRLLVGLSKLSEANSLVGTMQEELVNLGPKIEEKAKDTEVLLKQLSKDQEAVDQVRDIVEQEESVMKKETEIVQDYADECQRDLASVLPAVQMAIESLDSLDKADISEIRVYQNPPILVISVMSAVCTLLQQKTDWGTAKQVLGDQGFLKKLINFDKNSVPEKVFFKLKKFTKNEDFSPEKVGTVSVACRSMCQWVLALEHYHEVYKMAKPKQKRVEEARDALKLAQDNLAQKQASLAKITEHLQLLQQQYQDSVNQRESLKERKKLTGMRLERASVLITALSDEKVRWAESVDDLDFKLQGLVGDTLVSSGTVAYLGAFTAAYRKEMMESWVTLCREKQIPISKEYDYIKHMVSPNQVLKWQTEGLPQDGHSTENAIIVKRARRYPLLIDPQGQAKKWIKEMEGSKLKVLQASDPKYMQTMERAIRVGEPVLLEDVTEHLDPSLTPILEMQTFQRGGGDIIKLGDTEIEFNHNFKLYMTNSMGNPHYLPAVCIQVTIINFTVTFDGLQEQLLSAVVRQERPKLEQERSILLESIANDLQLLRDLEDKSLELLQKTEGHILDDQVLVQTLQRSKVMSGEIHKRVHQSEETEKKLNIARKRYLPVATRGAVLYFVIADLANIDVMYQFSLHWFRTMFSSCISDPLDSQPQSGSSSHLSGTLRPSSARSSPELSSNRIRESAMRESSADLTKHLTEMIDRLTITVYKTVSVALFANHQLLLSLMLCANIMRAIAKYTTGYAGKPGKITETEWTVFLQGPIMSKMLDESQLEEHDGLTPMQRLELQSRGGVPVPRLTWIADNMWRQCQHLEVSIDVFKDLCKSIINNRPQWEAFGSSDRPYHLMATKYERPEGELPDLVPGIQTTGTTFHWEILSDFQRLLLIKILRPEMTTATIRSFVEEQMGSQFVSAGHFDLKEMFEKSTAKTPLIFILSPGSDPGAQLLRFAKDLRGSTLHLDMISLGRGQGPKAEELINKAQILKGRWLFLQNCHLAASWMHRLQAIVEKFNMPNSDVDPQFRLFLSSKPDPCFPIPILQTGLKMTVEAPQGLKAKLLQAFSPGGAGSINDKMYDDAEQKVGWKNLLFGLCIFNAVINERKKYGPLGWNIPYEFNDSDLEVCVLVLGNLFGKQENIPWAALKYLTGEVSYGGRVTDDWDRRTLHSMLNKFYCPAALEPDYSYSPDGIYHPLPQTFSFSDTRMYVEGLPNSDSPELFGMTENSEKAYLEAQSFQLIDTLVSIQPRLTQSIMRSGGKSSDTVVLDMVLDILRTLPEIVEYGENEQGRPRRTISKAVKEFSTNDKENAQTSKESKPLLNSALVIVLRQEIDRFNLLLGVIHKSLKALTLAIKGEIVMSDELEEAYNAMLKQRVPARWKQMSYESCKPLFPWVKDLVQRVDMFYNWSELVINALERPANQKAAAKTVTDPDELDKLRDQPRSFWLPGFFFPQGFLTGVLQNHARKMGVSVDSLSFNFEVMSHKLEGDEDSLNEVKKGLDVQKLAFKGSAPPDDGVLVFGLYIDGARWDVSSHSLQDSLPGQRYCRLPEIHFLPVQINTDPVLPTPMNKERENKPAESPKDDSGVTSVKAYESPLYRTSTRAGTLSSAGHSTNFVTAVELPTIHDPAFWGYTVRMAADPGKKEIINAIEDLAKVIEETLEKVKAFENESVDDFVENKQGNLLPPLVKYAECFKALGVKTRQQLDTLVKQHFK</sequence>
<dbReference type="FunFam" id="1.20.920.30:FF:000002">
    <property type="entry name" value="Dynein axonemal heavy chain 3"/>
    <property type="match status" value="1"/>
</dbReference>
<dbReference type="FunFam" id="3.40.50.300:FF:000063">
    <property type="entry name" value="dynein heavy chain 6, axonemal"/>
    <property type="match status" value="1"/>
</dbReference>
<feature type="region of interest" description="Disordered" evidence="15">
    <location>
        <begin position="2380"/>
        <end position="2440"/>
    </location>
</feature>
<dbReference type="Pfam" id="PF12780">
    <property type="entry name" value="AAA_8"/>
    <property type="match status" value="1"/>
</dbReference>
<dbReference type="PANTHER" id="PTHR22878:SF64">
    <property type="entry name" value="DYNEIN AXONEMAL HEAVY CHAIN 14"/>
    <property type="match status" value="1"/>
</dbReference>
<dbReference type="Gene3D" id="1.10.8.1220">
    <property type="match status" value="1"/>
</dbReference>
<dbReference type="InterPro" id="IPR035699">
    <property type="entry name" value="AAA_6"/>
</dbReference>
<dbReference type="InterPro" id="IPR024317">
    <property type="entry name" value="Dynein_heavy_chain_D4_dom"/>
</dbReference>
<comment type="subcellular location">
    <subcellularLocation>
        <location evidence="1">Cytoplasm</location>
        <location evidence="1">Cytoskeleton</location>
        <location evidence="1">Cilium axoneme</location>
    </subcellularLocation>
</comment>
<dbReference type="Pfam" id="PF17857">
    <property type="entry name" value="AAA_lid_1"/>
    <property type="match status" value="1"/>
</dbReference>
<dbReference type="InterPro" id="IPR041589">
    <property type="entry name" value="DNAH3_AAA_lid_1"/>
</dbReference>
<dbReference type="InterPro" id="IPR043157">
    <property type="entry name" value="Dynein_AAA1S"/>
</dbReference>
<dbReference type="Pfam" id="PF12774">
    <property type="entry name" value="AAA_6"/>
    <property type="match status" value="1"/>
</dbReference>
<dbReference type="FunFam" id="3.40.50.300:FF:000049">
    <property type="entry name" value="Dynein, axonemal, heavy chain 5"/>
    <property type="match status" value="1"/>
</dbReference>
<dbReference type="Gene3D" id="3.40.50.300">
    <property type="entry name" value="P-loop containing nucleotide triphosphate hydrolases"/>
    <property type="match status" value="6"/>
</dbReference>
<evidence type="ECO:0000256" key="14">
    <source>
        <dbReference type="SAM" id="Coils"/>
    </source>
</evidence>
<evidence type="ECO:0000256" key="1">
    <source>
        <dbReference type="ARBA" id="ARBA00004430"/>
    </source>
</evidence>
<evidence type="ECO:0000256" key="11">
    <source>
        <dbReference type="ARBA" id="ARBA00023175"/>
    </source>
</evidence>
<dbReference type="InterPro" id="IPR041466">
    <property type="entry name" value="Dynein_AAA5_ext"/>
</dbReference>
<dbReference type="InterPro" id="IPR003593">
    <property type="entry name" value="AAA+_ATPase"/>
</dbReference>
<feature type="compositionally biased region" description="Basic residues" evidence="15">
    <location>
        <begin position="2417"/>
        <end position="2426"/>
    </location>
</feature>
<evidence type="ECO:0000256" key="12">
    <source>
        <dbReference type="ARBA" id="ARBA00023212"/>
    </source>
</evidence>
<dbReference type="GO" id="GO:0005930">
    <property type="term" value="C:axoneme"/>
    <property type="evidence" value="ECO:0007669"/>
    <property type="project" value="UniProtKB-SubCell"/>
</dbReference>
<feature type="region of interest" description="Disordered" evidence="15">
    <location>
        <begin position="604"/>
        <end position="654"/>
    </location>
</feature>
<dbReference type="Gene3D" id="1.10.8.710">
    <property type="match status" value="1"/>
</dbReference>
<evidence type="ECO:0000313" key="18">
    <source>
        <dbReference type="Proteomes" id="UP000749559"/>
    </source>
</evidence>
<dbReference type="FunFam" id="3.40.50.300:FF:001810">
    <property type="entry name" value="Cytoplasmic dynein 2 heavy chain 1"/>
    <property type="match status" value="1"/>
</dbReference>
<dbReference type="Gene3D" id="1.20.140.100">
    <property type="entry name" value="Dynein heavy chain, N-terminal domain 2"/>
    <property type="match status" value="1"/>
</dbReference>
<keyword evidence="10" id="KW-0969">Cilium</keyword>
<feature type="region of interest" description="Disordered" evidence="15">
    <location>
        <begin position="4823"/>
        <end position="4849"/>
    </location>
</feature>
<dbReference type="InterPro" id="IPR035706">
    <property type="entry name" value="AAA_9"/>
</dbReference>
<keyword evidence="12" id="KW-0206">Cytoskeleton</keyword>
<dbReference type="Pfam" id="PF08393">
    <property type="entry name" value="DHC_N2"/>
    <property type="match status" value="1"/>
</dbReference>
<dbReference type="GO" id="GO:0007018">
    <property type="term" value="P:microtubule-based movement"/>
    <property type="evidence" value="ECO:0007669"/>
    <property type="project" value="InterPro"/>
</dbReference>
<feature type="region of interest" description="Disordered" evidence="15">
    <location>
        <begin position="2157"/>
        <end position="2215"/>
    </location>
</feature>
<evidence type="ECO:0000256" key="2">
    <source>
        <dbReference type="ARBA" id="ARBA00008887"/>
    </source>
</evidence>
<dbReference type="GO" id="GO:0008569">
    <property type="term" value="F:minus-end-directed microtubule motor activity"/>
    <property type="evidence" value="ECO:0007669"/>
    <property type="project" value="InterPro"/>
</dbReference>
<dbReference type="Pfam" id="PF18198">
    <property type="entry name" value="AAA_lid_11"/>
    <property type="match status" value="1"/>
</dbReference>
<dbReference type="InterPro" id="IPR043160">
    <property type="entry name" value="Dynein_C_barrel"/>
</dbReference>
<feature type="compositionally biased region" description="Low complexity" evidence="15">
    <location>
        <begin position="2398"/>
        <end position="2416"/>
    </location>
</feature>
<comment type="similarity">
    <text evidence="2">Belongs to the dynein heavy chain family.</text>
</comment>
<feature type="domain" description="AAA+ ATPase" evidence="16">
    <location>
        <begin position="2610"/>
        <end position="2815"/>
    </location>
</feature>
<feature type="compositionally biased region" description="Basic residues" evidence="15">
    <location>
        <begin position="90"/>
        <end position="99"/>
    </location>
</feature>
<evidence type="ECO:0000256" key="3">
    <source>
        <dbReference type="ARBA" id="ARBA00022490"/>
    </source>
</evidence>
<dbReference type="GO" id="GO:0051959">
    <property type="term" value="F:dynein light intermediate chain binding"/>
    <property type="evidence" value="ECO:0007669"/>
    <property type="project" value="InterPro"/>
</dbReference>
<dbReference type="GO" id="GO:0005874">
    <property type="term" value="C:microtubule"/>
    <property type="evidence" value="ECO:0007669"/>
    <property type="project" value="UniProtKB-KW"/>
</dbReference>
<proteinExistence type="inferred from homology"/>
<evidence type="ECO:0000256" key="5">
    <source>
        <dbReference type="ARBA" id="ARBA00022737"/>
    </source>
</evidence>
<keyword evidence="13" id="KW-0966">Cell projection</keyword>
<dbReference type="Pfam" id="PF12775">
    <property type="entry name" value="AAA_7"/>
    <property type="match status" value="2"/>
</dbReference>
<evidence type="ECO:0000256" key="4">
    <source>
        <dbReference type="ARBA" id="ARBA00022701"/>
    </source>
</evidence>
<feature type="compositionally biased region" description="Low complexity" evidence="15">
    <location>
        <begin position="2173"/>
        <end position="2189"/>
    </location>
</feature>
<dbReference type="FunFam" id="3.10.490.20:FF:000005">
    <property type="entry name" value="Dynein axonemal heavy chain 6"/>
    <property type="match status" value="1"/>
</dbReference>
<dbReference type="InterPro" id="IPR013602">
    <property type="entry name" value="Dynein_heavy_linker"/>
</dbReference>
<dbReference type="Gene3D" id="3.10.490.20">
    <property type="match status" value="1"/>
</dbReference>
<keyword evidence="3" id="KW-0963">Cytoplasm</keyword>
<dbReference type="Gene3D" id="3.20.180.20">
    <property type="entry name" value="Dynein heavy chain, N-terminal domain 2"/>
    <property type="match status" value="1"/>
</dbReference>
<dbReference type="FunFam" id="3.40.50.300:FF:000320">
    <property type="entry name" value="Dynein, axonemal, heavy chain 5"/>
    <property type="match status" value="1"/>
</dbReference>
<feature type="region of interest" description="Disordered" evidence="15">
    <location>
        <begin position="711"/>
        <end position="775"/>
    </location>
</feature>
<keyword evidence="4" id="KW-0493">Microtubule</keyword>
<dbReference type="Gene3D" id="1.20.920.20">
    <property type="match status" value="1"/>
</dbReference>
<feature type="coiled-coil region" evidence="14">
    <location>
        <begin position="4903"/>
        <end position="4930"/>
    </location>
</feature>
<dbReference type="FunFam" id="1.20.140.100:FF:000004">
    <property type="entry name" value="Dynein axonemal heavy chain 6"/>
    <property type="match status" value="1"/>
</dbReference>
<dbReference type="InterPro" id="IPR041658">
    <property type="entry name" value="AAA_lid_11"/>
</dbReference>
<evidence type="ECO:0000259" key="16">
    <source>
        <dbReference type="SMART" id="SM00382"/>
    </source>
</evidence>
<feature type="compositionally biased region" description="Low complexity" evidence="15">
    <location>
        <begin position="3922"/>
        <end position="3948"/>
    </location>
</feature>
<dbReference type="FunFam" id="1.10.287.2620:FF:000001">
    <property type="entry name" value="Cytoplasmic dynein heavy chain 1"/>
    <property type="match status" value="1"/>
</dbReference>
<comment type="caution">
    <text evidence="17">The sequence shown here is derived from an EMBL/GenBank/DDBJ whole genome shotgun (WGS) entry which is preliminary data.</text>
</comment>
<dbReference type="FunFam" id="1.20.58.1120:FF:000007">
    <property type="entry name" value="Dynein heavy chain 4"/>
    <property type="match status" value="1"/>
</dbReference>
<dbReference type="InterPro" id="IPR042228">
    <property type="entry name" value="Dynein_linker_3"/>
</dbReference>
<dbReference type="InterPro" id="IPR027417">
    <property type="entry name" value="P-loop_NTPase"/>
</dbReference>
<dbReference type="Pfam" id="PF03028">
    <property type="entry name" value="Dynein_heavy"/>
    <property type="match status" value="1"/>
</dbReference>
<evidence type="ECO:0000256" key="7">
    <source>
        <dbReference type="ARBA" id="ARBA00022840"/>
    </source>
</evidence>
<dbReference type="Pfam" id="PF18199">
    <property type="entry name" value="Dynein_C"/>
    <property type="match status" value="1"/>
</dbReference>
<dbReference type="Gene3D" id="1.10.287.2620">
    <property type="match status" value="1"/>
</dbReference>
<dbReference type="Gene3D" id="1.20.920.30">
    <property type="match status" value="1"/>
</dbReference>
<dbReference type="Pfam" id="PF12777">
    <property type="entry name" value="MT"/>
    <property type="match status" value="1"/>
</dbReference>
<dbReference type="InterPro" id="IPR042222">
    <property type="entry name" value="Dynein_2_N"/>
</dbReference>
<feature type="domain" description="AAA+ ATPase" evidence="16">
    <location>
        <begin position="2051"/>
        <end position="2282"/>
    </location>
</feature>
<feature type="domain" description="AAA+ ATPase" evidence="16">
    <location>
        <begin position="1760"/>
        <end position="1897"/>
    </location>
</feature>
<dbReference type="PANTHER" id="PTHR22878">
    <property type="entry name" value="DYNEIN HEAVY CHAIN 6, AXONEMAL-LIKE-RELATED"/>
    <property type="match status" value="1"/>
</dbReference>
<dbReference type="Pfam" id="PF12781">
    <property type="entry name" value="AAA_9"/>
    <property type="match status" value="1"/>
</dbReference>
<feature type="region of interest" description="Disordered" evidence="15">
    <location>
        <begin position="46"/>
        <end position="137"/>
    </location>
</feature>
<evidence type="ECO:0000256" key="15">
    <source>
        <dbReference type="SAM" id="MobiDB-lite"/>
    </source>
</evidence>
<dbReference type="OrthoDB" id="424310at2759"/>
<keyword evidence="8" id="KW-0243">Dynein</keyword>
<dbReference type="FunFam" id="1.10.8.710:FF:000001">
    <property type="entry name" value="Dynein axonemal heavy chain 2"/>
    <property type="match status" value="1"/>
</dbReference>
<dbReference type="FunFam" id="1.10.8.720:FF:000001">
    <property type="entry name" value="dynein heavy chain 7, axonemal"/>
    <property type="match status" value="1"/>
</dbReference>
<evidence type="ECO:0000313" key="17">
    <source>
        <dbReference type="EMBL" id="CAH1791320.1"/>
    </source>
</evidence>
<keyword evidence="18" id="KW-1185">Reference proteome</keyword>
<dbReference type="InterPro" id="IPR041228">
    <property type="entry name" value="Dynein_C"/>
</dbReference>
<gene>
    <name evidence="17" type="ORF">OFUS_LOCUS16410</name>
</gene>
<reference evidence="17" key="1">
    <citation type="submission" date="2022-03" db="EMBL/GenBank/DDBJ databases">
        <authorList>
            <person name="Martin C."/>
        </authorList>
    </citation>
    <scope>NUCLEOTIDE SEQUENCE</scope>
</reference>
<dbReference type="Proteomes" id="UP000749559">
    <property type="component" value="Unassembled WGS sequence"/>
</dbReference>
<feature type="compositionally biased region" description="Acidic residues" evidence="15">
    <location>
        <begin position="750"/>
        <end position="771"/>
    </location>
</feature>
<keyword evidence="6" id="KW-0547">Nucleotide-binding</keyword>
<dbReference type="Pfam" id="PF17852">
    <property type="entry name" value="Dynein_AAA_lid"/>
    <property type="match status" value="1"/>
</dbReference>
<dbReference type="Gene3D" id="1.10.472.130">
    <property type="match status" value="1"/>
</dbReference>
<dbReference type="FunFam" id="1.20.920.20:FF:000006">
    <property type="entry name" value="Dynein, axonemal, heavy chain 6"/>
    <property type="match status" value="1"/>
</dbReference>
<dbReference type="SUPFAM" id="SSF52540">
    <property type="entry name" value="P-loop containing nucleoside triphosphate hydrolases"/>
    <property type="match status" value="4"/>
</dbReference>
<feature type="coiled-coil region" evidence="14">
    <location>
        <begin position="3491"/>
        <end position="3539"/>
    </location>
</feature>
<feature type="compositionally biased region" description="Acidic residues" evidence="15">
    <location>
        <begin position="604"/>
        <end position="621"/>
    </location>
</feature>
<keyword evidence="5" id="KW-0677">Repeat</keyword>
<evidence type="ECO:0000256" key="13">
    <source>
        <dbReference type="ARBA" id="ARBA00023273"/>
    </source>
</evidence>
<feature type="compositionally biased region" description="Basic and acidic residues" evidence="15">
    <location>
        <begin position="2427"/>
        <end position="2440"/>
    </location>
</feature>
<dbReference type="InterPro" id="IPR026983">
    <property type="entry name" value="DHC"/>
</dbReference>
<dbReference type="InterPro" id="IPR025662">
    <property type="entry name" value="Sigma_54_int_dom_ATP-bd_1"/>
</dbReference>
<dbReference type="GO" id="GO:0045505">
    <property type="term" value="F:dynein intermediate chain binding"/>
    <property type="evidence" value="ECO:0007669"/>
    <property type="project" value="InterPro"/>
</dbReference>
<evidence type="ECO:0000256" key="9">
    <source>
        <dbReference type="ARBA" id="ARBA00023054"/>
    </source>
</evidence>
<dbReference type="InterPro" id="IPR042219">
    <property type="entry name" value="AAA_lid_11_sf"/>
</dbReference>
<evidence type="ECO:0000256" key="6">
    <source>
        <dbReference type="ARBA" id="ARBA00022741"/>
    </source>
</evidence>
<dbReference type="PROSITE" id="PS00675">
    <property type="entry name" value="SIGMA54_INTERACT_1"/>
    <property type="match status" value="1"/>
</dbReference>
<accession>A0A8S4PDL5</accession>
<dbReference type="FunFam" id="3.20.180.20:FF:000003">
    <property type="entry name" value="Dynein heavy chain 12, axonemal"/>
    <property type="match status" value="1"/>
</dbReference>
<dbReference type="GO" id="GO:0005524">
    <property type="term" value="F:ATP binding"/>
    <property type="evidence" value="ECO:0007669"/>
    <property type="project" value="UniProtKB-KW"/>
</dbReference>
<dbReference type="Gene3D" id="1.20.1270.280">
    <property type="match status" value="1"/>
</dbReference>
<feature type="compositionally biased region" description="Polar residues" evidence="15">
    <location>
        <begin position="102"/>
        <end position="126"/>
    </location>
</feature>
<feature type="region of interest" description="Disordered" evidence="15">
    <location>
        <begin position="3922"/>
        <end position="3958"/>
    </location>
</feature>
<dbReference type="InterPro" id="IPR004273">
    <property type="entry name" value="Dynein_heavy_D6_P-loop"/>
</dbReference>
<dbReference type="EMBL" id="CAIIXF020000008">
    <property type="protein sequence ID" value="CAH1791320.1"/>
    <property type="molecule type" value="Genomic_DNA"/>
</dbReference>
<keyword evidence="7" id="KW-0067">ATP-binding</keyword>
<dbReference type="Gene3D" id="1.20.58.1120">
    <property type="match status" value="1"/>
</dbReference>
<feature type="region of interest" description="Disordered" evidence="15">
    <location>
        <begin position="166"/>
        <end position="211"/>
    </location>
</feature>
<name>A0A8S4PDL5_OWEFU</name>
<evidence type="ECO:0000256" key="10">
    <source>
        <dbReference type="ARBA" id="ARBA00023069"/>
    </source>
</evidence>
<dbReference type="GO" id="GO:0030286">
    <property type="term" value="C:dynein complex"/>
    <property type="evidence" value="ECO:0007669"/>
    <property type="project" value="UniProtKB-KW"/>
</dbReference>
<dbReference type="SMART" id="SM00382">
    <property type="entry name" value="AAA"/>
    <property type="match status" value="3"/>
</dbReference>
<feature type="compositionally biased region" description="Basic and acidic residues" evidence="15">
    <location>
        <begin position="4830"/>
        <end position="4845"/>
    </location>
</feature>
<evidence type="ECO:0000256" key="8">
    <source>
        <dbReference type="ARBA" id="ARBA00023017"/>
    </source>
</evidence>
<protein>
    <recommendedName>
        <fullName evidence="16">AAA+ ATPase domain-containing protein</fullName>
    </recommendedName>
</protein>
<keyword evidence="9 14" id="KW-0175">Coiled coil</keyword>
<organism evidence="17 18">
    <name type="scientific">Owenia fusiformis</name>
    <name type="common">Polychaete worm</name>
    <dbReference type="NCBI Taxonomy" id="6347"/>
    <lineage>
        <taxon>Eukaryota</taxon>
        <taxon>Metazoa</taxon>
        <taxon>Spiralia</taxon>
        <taxon>Lophotrochozoa</taxon>
        <taxon>Annelida</taxon>
        <taxon>Polychaeta</taxon>
        <taxon>Sedentaria</taxon>
        <taxon>Canalipalpata</taxon>
        <taxon>Sabellida</taxon>
        <taxon>Oweniida</taxon>
        <taxon>Oweniidae</taxon>
        <taxon>Owenia</taxon>
    </lineage>
</organism>
<keyword evidence="11" id="KW-0505">Motor protein</keyword>